<sequence>MECELPGAESRIVLMTRNFILSYLFRKLGYRQASGGDSQSPTYTIFFYERQRSYKF</sequence>
<reference evidence="1" key="1">
    <citation type="journal article" date="2014" name="Int. J. Syst. Evol. Microbiol.">
        <title>Complete genome sequence of Corynebacterium casei LMG S-19264T (=DSM 44701T), isolated from a smear-ripened cheese.</title>
        <authorList>
            <consortium name="US DOE Joint Genome Institute (JGI-PGF)"/>
            <person name="Walter F."/>
            <person name="Albersmeier A."/>
            <person name="Kalinowski J."/>
            <person name="Ruckert C."/>
        </authorList>
    </citation>
    <scope>NUCLEOTIDE SEQUENCE</scope>
    <source>
        <strain evidence="1">CGMCC 1.15371</strain>
    </source>
</reference>
<dbReference type="AlphaFoldDB" id="A0A8J3E121"/>
<gene>
    <name evidence="1" type="ORF">GCM10011391_38400</name>
</gene>
<keyword evidence="2" id="KW-1185">Reference proteome</keyword>
<evidence type="ECO:0000313" key="2">
    <source>
        <dbReference type="Proteomes" id="UP000628775"/>
    </source>
</evidence>
<evidence type="ECO:0000313" key="1">
    <source>
        <dbReference type="EMBL" id="GGE55718.1"/>
    </source>
</evidence>
<organism evidence="1 2">
    <name type="scientific">Pullulanibacillus camelliae</name>
    <dbReference type="NCBI Taxonomy" id="1707096"/>
    <lineage>
        <taxon>Bacteria</taxon>
        <taxon>Bacillati</taxon>
        <taxon>Bacillota</taxon>
        <taxon>Bacilli</taxon>
        <taxon>Bacillales</taxon>
        <taxon>Sporolactobacillaceae</taxon>
        <taxon>Pullulanibacillus</taxon>
    </lineage>
</organism>
<proteinExistence type="predicted"/>
<comment type="caution">
    <text evidence="1">The sequence shown here is derived from an EMBL/GenBank/DDBJ whole genome shotgun (WGS) entry which is preliminary data.</text>
</comment>
<accession>A0A8J3E121</accession>
<dbReference type="Proteomes" id="UP000628775">
    <property type="component" value="Unassembled WGS sequence"/>
</dbReference>
<reference evidence="1" key="2">
    <citation type="submission" date="2020-09" db="EMBL/GenBank/DDBJ databases">
        <authorList>
            <person name="Sun Q."/>
            <person name="Zhou Y."/>
        </authorList>
    </citation>
    <scope>NUCLEOTIDE SEQUENCE</scope>
    <source>
        <strain evidence="1">CGMCC 1.15371</strain>
    </source>
</reference>
<dbReference type="EMBL" id="BMIR01000031">
    <property type="protein sequence ID" value="GGE55718.1"/>
    <property type="molecule type" value="Genomic_DNA"/>
</dbReference>
<name>A0A8J3E121_9BACL</name>
<protein>
    <submittedName>
        <fullName evidence="1">Uncharacterized protein</fullName>
    </submittedName>
</protein>